<protein>
    <submittedName>
        <fullName evidence="1">Uncharacterized protein</fullName>
    </submittedName>
</protein>
<dbReference type="Proteomes" id="UP000032568">
    <property type="component" value="Chromosome"/>
</dbReference>
<dbReference type="KEGG" id="tact:SG35_004045"/>
<dbReference type="EMBL" id="CP059735">
    <property type="protein sequence ID" value="WDD99850.1"/>
    <property type="molecule type" value="Genomic_DNA"/>
</dbReference>
<proteinExistence type="predicted"/>
<reference evidence="1 2" key="1">
    <citation type="journal article" date="2015" name="Genome Announc.">
        <title>Draft Genome Sequences of Marine Isolates of Thalassomonas viridans and Thalassomonas actiniarum.</title>
        <authorList>
            <person name="Olonade I."/>
            <person name="van Zyl L.J."/>
            <person name="Trindade M."/>
        </authorList>
    </citation>
    <scope>NUCLEOTIDE SEQUENCE [LARGE SCALE GENOMIC DNA]</scope>
    <source>
        <strain evidence="1 2">A5K-106</strain>
    </source>
</reference>
<organism evidence="1 2">
    <name type="scientific">Thalassomonas actiniarum</name>
    <dbReference type="NCBI Taxonomy" id="485447"/>
    <lineage>
        <taxon>Bacteria</taxon>
        <taxon>Pseudomonadati</taxon>
        <taxon>Pseudomonadota</taxon>
        <taxon>Gammaproteobacteria</taxon>
        <taxon>Alteromonadales</taxon>
        <taxon>Colwelliaceae</taxon>
        <taxon>Thalassomonas</taxon>
    </lineage>
</organism>
<gene>
    <name evidence="1" type="ORF">SG35_004045</name>
</gene>
<reference evidence="1 2" key="2">
    <citation type="journal article" date="2022" name="Mar. Drugs">
        <title>Bioassay-Guided Fractionation Leads to the Detection of Cholic Acid Generated by the Rare Thalassomonas sp.</title>
        <authorList>
            <person name="Pheiffer F."/>
            <person name="Schneider Y.K."/>
            <person name="Hansen E.H."/>
            <person name="Andersen J.H."/>
            <person name="Isaksson J."/>
            <person name="Busche T."/>
            <person name="R C."/>
            <person name="Kalinowski J."/>
            <person name="Zyl L.V."/>
            <person name="Trindade M."/>
        </authorList>
    </citation>
    <scope>NUCLEOTIDE SEQUENCE [LARGE SCALE GENOMIC DNA]</scope>
    <source>
        <strain evidence="1 2">A5K-106</strain>
    </source>
</reference>
<sequence length="730" mass="81343">MKLQQVSNAALLGVALSVTGSQVAAFEKLVAEQPVKTIEQDEDYGKNNNLKGWGWNQGGEALVDGNKKQRELGIQSVVDTTDGGGSQTQTITPPAEVPEIKYFEKNSFFYDESLNELSLAIGSDDSIEGGIYQVRVNEDGRGWRDVAQVPSSRFAEVDITVSAQKSVEMAVRPCLQSDSATDSTVDLNAECGDAVSAGISYKVPDRARLGWTDVIEMQLPTYAPNARITGVDQLLEKGYDMVRDGMNISAHCFVTPPGENHTSVPRYSTEQDFQLIKSHQMAINVLDISNTLQGSITFNGIDSRDNKYKHSIYQQAMKTTDKTLYVGKFRHVNQELVSRPSSQLSLLDNYQQMLINGSKENFRSACGDKYVSSLELGKEIYYYIRILSEEGHIYNKEERESRFGVLFKELISLNFDGTKKATLLAEFSNYEFEIKSVSAGAGAASAIKAHNSLEEFLASLEQFSDVNDNTANYTAIGMKTQDYPVPEALINKPFNEVFLDYPTILGKIEDWSLFNDQVEKRCEIYGSSAEYVTEAGMKINNEVAKLNLDGVKRTQYDLCGMVRSTIAKEYSHCLDDRMWGSCLAGPRDGRCMIGSQNCNDYAVNINVWTPVTASKTLNVYKGDCAATTDCVETFWQQACLTSPSHVLDYRVNYGLNLVDVFDRVADGVSVNEQRLWYVNSLVTEQFKSNNLQCARLSATLVSKAWRQNTSEYIGEVTIHGLEFIPNMNYQ</sequence>
<evidence type="ECO:0000313" key="2">
    <source>
        <dbReference type="Proteomes" id="UP000032568"/>
    </source>
</evidence>
<accession>A0AAF0C4C2</accession>
<dbReference type="AlphaFoldDB" id="A0AAF0C4C2"/>
<name>A0AAF0C4C2_9GAMM</name>
<dbReference type="RefSeq" id="WP_044831913.1">
    <property type="nucleotide sequence ID" value="NZ_CP059735.1"/>
</dbReference>
<evidence type="ECO:0000313" key="1">
    <source>
        <dbReference type="EMBL" id="WDD99850.1"/>
    </source>
</evidence>
<keyword evidence="2" id="KW-1185">Reference proteome</keyword>